<keyword evidence="5" id="KW-1185">Reference proteome</keyword>
<dbReference type="PROSITE" id="PS00893">
    <property type="entry name" value="NUDIX_BOX"/>
    <property type="match status" value="1"/>
</dbReference>
<evidence type="ECO:0000313" key="4">
    <source>
        <dbReference type="EMBL" id="KYG71404.1"/>
    </source>
</evidence>
<name>A0A150WY68_ROSEK</name>
<comment type="caution">
    <text evidence="4">The sequence shown here is derived from an EMBL/GenBank/DDBJ whole genome shotgun (WGS) entry which is preliminary data.</text>
</comment>
<gene>
    <name evidence="4" type="ORF">MB14_11565</name>
</gene>
<dbReference type="InterPro" id="IPR000086">
    <property type="entry name" value="NUDIX_hydrolase_dom"/>
</dbReference>
<proteinExistence type="predicted"/>
<dbReference type="PROSITE" id="PS51462">
    <property type="entry name" value="NUDIX"/>
    <property type="match status" value="1"/>
</dbReference>
<accession>A0A150WY68</accession>
<evidence type="ECO:0000259" key="3">
    <source>
        <dbReference type="PROSITE" id="PS51462"/>
    </source>
</evidence>
<dbReference type="AlphaFoldDB" id="A0A150WY68"/>
<comment type="cofactor">
    <cofactor evidence="1">
        <name>Mg(2+)</name>
        <dbReference type="ChEBI" id="CHEBI:18420"/>
    </cofactor>
</comment>
<dbReference type="InterPro" id="IPR020084">
    <property type="entry name" value="NUDIX_hydrolase_CS"/>
</dbReference>
<dbReference type="InterPro" id="IPR015797">
    <property type="entry name" value="NUDIX_hydrolase-like_dom_sf"/>
</dbReference>
<reference evidence="4" key="1">
    <citation type="submission" date="2016-01" db="EMBL/GenBank/DDBJ databases">
        <title>Genome sequencing of Roseivirga ehrenbergii KMM 6017.</title>
        <authorList>
            <person name="Selvaratnam C."/>
            <person name="Thevarajoo S."/>
            <person name="Goh K.M."/>
            <person name="Ee R."/>
            <person name="Chan K.-G."/>
            <person name="Chong C.S."/>
        </authorList>
    </citation>
    <scope>NUCLEOTIDE SEQUENCE [LARGE SCALE GENOMIC DNA]</scope>
    <source>
        <strain evidence="4">KMM 6017</strain>
    </source>
</reference>
<dbReference type="PANTHER" id="PTHR43046">
    <property type="entry name" value="GDP-MANNOSE MANNOSYL HYDROLASE"/>
    <property type="match status" value="1"/>
</dbReference>
<dbReference type="EMBL" id="LQZQ01000051">
    <property type="protein sequence ID" value="KYG71404.1"/>
    <property type="molecule type" value="Genomic_DNA"/>
</dbReference>
<dbReference type="Proteomes" id="UP000075583">
    <property type="component" value="Unassembled WGS sequence"/>
</dbReference>
<dbReference type="GO" id="GO:0016787">
    <property type="term" value="F:hydrolase activity"/>
    <property type="evidence" value="ECO:0007669"/>
    <property type="project" value="UniProtKB-KW"/>
</dbReference>
<dbReference type="Gene3D" id="3.90.79.10">
    <property type="entry name" value="Nucleoside Triphosphate Pyrophosphohydrolase"/>
    <property type="match status" value="1"/>
</dbReference>
<sequence>MDSLESKIKSNYGEKLRVRVCGICITEEGLLMVHHTALGKGGSLWAPPGGGMEYGESAHEALKREFIEETHLEIEVERFLFVHEYLDPPLHGIELFFEVRITGGKLKKGTDPEMEANAQIITQVEFRSFEEIQQLPKAHLHYVIQNMSSFESLLSRTGYMKNK</sequence>
<evidence type="ECO:0000256" key="2">
    <source>
        <dbReference type="ARBA" id="ARBA00022801"/>
    </source>
</evidence>
<dbReference type="Pfam" id="PF00293">
    <property type="entry name" value="NUDIX"/>
    <property type="match status" value="1"/>
</dbReference>
<organism evidence="4 5">
    <name type="scientific">Roseivirga ehrenbergii (strain DSM 102268 / JCM 13514 / KCTC 12282 / NCIMB 14502 / KMM 6017)</name>
    <dbReference type="NCBI Taxonomy" id="279360"/>
    <lineage>
        <taxon>Bacteria</taxon>
        <taxon>Pseudomonadati</taxon>
        <taxon>Bacteroidota</taxon>
        <taxon>Cytophagia</taxon>
        <taxon>Cytophagales</taxon>
        <taxon>Roseivirgaceae</taxon>
        <taxon>Roseivirga</taxon>
    </lineage>
</organism>
<dbReference type="OrthoDB" id="9810648at2"/>
<dbReference type="SUPFAM" id="SSF55811">
    <property type="entry name" value="Nudix"/>
    <property type="match status" value="1"/>
</dbReference>
<dbReference type="PANTHER" id="PTHR43046:SF16">
    <property type="entry name" value="ADP-RIBOSE PYROPHOSPHATASE YJHB-RELATED"/>
    <property type="match status" value="1"/>
</dbReference>
<dbReference type="CDD" id="cd18880">
    <property type="entry name" value="NUDIX_ADPRase"/>
    <property type="match status" value="1"/>
</dbReference>
<feature type="domain" description="Nudix hydrolase" evidence="3">
    <location>
        <begin position="16"/>
        <end position="149"/>
    </location>
</feature>
<keyword evidence="2 4" id="KW-0378">Hydrolase</keyword>
<evidence type="ECO:0000313" key="5">
    <source>
        <dbReference type="Proteomes" id="UP000075583"/>
    </source>
</evidence>
<dbReference type="RefSeq" id="WP_062594115.1">
    <property type="nucleotide sequence ID" value="NZ_LQZQ01000051.1"/>
</dbReference>
<protein>
    <submittedName>
        <fullName evidence="4">NUDIX hydrolase</fullName>
    </submittedName>
</protein>
<dbReference type="STRING" id="279360.MB14_11565"/>
<evidence type="ECO:0000256" key="1">
    <source>
        <dbReference type="ARBA" id="ARBA00001946"/>
    </source>
</evidence>